<dbReference type="AlphaFoldDB" id="A0A919F9L8"/>
<organism evidence="2 3">
    <name type="scientific">Xanthomonas boreopolis</name>
    <dbReference type="NCBI Taxonomy" id="86183"/>
    <lineage>
        <taxon>Bacteria</taxon>
        <taxon>Pseudomonadati</taxon>
        <taxon>Pseudomonadota</taxon>
        <taxon>Gammaproteobacteria</taxon>
        <taxon>Lysobacterales</taxon>
        <taxon>Lysobacteraceae</taxon>
        <taxon>Xanthomonas</taxon>
    </lineage>
</organism>
<evidence type="ECO:0000313" key="3">
    <source>
        <dbReference type="Proteomes" id="UP000623958"/>
    </source>
</evidence>
<proteinExistence type="predicted"/>
<comment type="caution">
    <text evidence="2">The sequence shown here is derived from an EMBL/GenBank/DDBJ whole genome shotgun (WGS) entry which is preliminary data.</text>
</comment>
<evidence type="ECO:0000313" key="2">
    <source>
        <dbReference type="EMBL" id="GHH57411.1"/>
    </source>
</evidence>
<gene>
    <name evidence="2" type="ORF">GCM10009090_28520</name>
</gene>
<keyword evidence="1" id="KW-1133">Transmembrane helix</keyword>
<reference evidence="2" key="1">
    <citation type="journal article" date="2014" name="Int. J. Syst. Evol. Microbiol.">
        <title>Complete genome sequence of Corynebacterium casei LMG S-19264T (=DSM 44701T), isolated from a smear-ripened cheese.</title>
        <authorList>
            <consortium name="US DOE Joint Genome Institute (JGI-PGF)"/>
            <person name="Walter F."/>
            <person name="Albersmeier A."/>
            <person name="Kalinowski J."/>
            <person name="Ruckert C."/>
        </authorList>
    </citation>
    <scope>NUCLEOTIDE SEQUENCE</scope>
    <source>
        <strain evidence="2">JCM 13306</strain>
    </source>
</reference>
<name>A0A919F9L8_9XANT</name>
<feature type="transmembrane region" description="Helical" evidence="1">
    <location>
        <begin position="158"/>
        <end position="182"/>
    </location>
</feature>
<reference evidence="2" key="2">
    <citation type="submission" date="2020-09" db="EMBL/GenBank/DDBJ databases">
        <authorList>
            <person name="Sun Q."/>
            <person name="Ohkuma M."/>
        </authorList>
    </citation>
    <scope>NUCLEOTIDE SEQUENCE</scope>
    <source>
        <strain evidence="2">JCM 13306</strain>
    </source>
</reference>
<dbReference type="Proteomes" id="UP000623958">
    <property type="component" value="Unassembled WGS sequence"/>
</dbReference>
<keyword evidence="3" id="KW-1185">Reference proteome</keyword>
<evidence type="ECO:0000256" key="1">
    <source>
        <dbReference type="SAM" id="Phobius"/>
    </source>
</evidence>
<keyword evidence="1" id="KW-0812">Transmembrane</keyword>
<sequence>MPRPWRCRLAPGATVATANEPRPLPARIVVAAFQDAGPTQGDAGDGEGDFFLVQAASPDVRLAAPDQDWLQLQSPVSLAPTLSRIGFSAVDNAGAARSASVPLEVCGRSYRVEFVQQSGELVQMQLARTLNSPLNLDCLIAVCYVAGLIEKLSPPLEVIALSIAILAIVALALTVAIARHAFVRVPEPRPQSVDTGGVPIVVVPGFPSPALPLKSLRAEDQTIALQAARAVYRLMQQLEE</sequence>
<accession>A0A919F9L8</accession>
<dbReference type="EMBL" id="BNBA01000025">
    <property type="protein sequence ID" value="GHH57411.1"/>
    <property type="molecule type" value="Genomic_DNA"/>
</dbReference>
<keyword evidence="1" id="KW-0472">Membrane</keyword>
<protein>
    <submittedName>
        <fullName evidence="2">Uncharacterized protein</fullName>
    </submittedName>
</protein>